<protein>
    <submittedName>
        <fullName evidence="1">Uncharacterized protein</fullName>
    </submittedName>
</protein>
<evidence type="ECO:0000313" key="1">
    <source>
        <dbReference type="EMBL" id="KAK4148658.1"/>
    </source>
</evidence>
<name>A0AAN6ZSK2_9PEZI</name>
<gene>
    <name evidence="1" type="ORF">C8A00DRAFT_38764</name>
</gene>
<keyword evidence="2" id="KW-1185">Reference proteome</keyword>
<evidence type="ECO:0000313" key="2">
    <source>
        <dbReference type="Proteomes" id="UP001302745"/>
    </source>
</evidence>
<proteinExistence type="predicted"/>
<reference evidence="1" key="2">
    <citation type="submission" date="2023-05" db="EMBL/GenBank/DDBJ databases">
        <authorList>
            <consortium name="Lawrence Berkeley National Laboratory"/>
            <person name="Steindorff A."/>
            <person name="Hensen N."/>
            <person name="Bonometti L."/>
            <person name="Westerberg I."/>
            <person name="Brannstrom I.O."/>
            <person name="Guillou S."/>
            <person name="Cros-Aarteil S."/>
            <person name="Calhoun S."/>
            <person name="Haridas S."/>
            <person name="Kuo A."/>
            <person name="Mondo S."/>
            <person name="Pangilinan J."/>
            <person name="Riley R."/>
            <person name="Labutti K."/>
            <person name="Andreopoulos B."/>
            <person name="Lipzen A."/>
            <person name="Chen C."/>
            <person name="Yanf M."/>
            <person name="Daum C."/>
            <person name="Ng V."/>
            <person name="Clum A."/>
            <person name="Ohm R."/>
            <person name="Martin F."/>
            <person name="Silar P."/>
            <person name="Natvig D."/>
            <person name="Lalanne C."/>
            <person name="Gautier V."/>
            <person name="Ament-Velasquez S.L."/>
            <person name="Kruys A."/>
            <person name="Hutchinson M.I."/>
            <person name="Powell A.J."/>
            <person name="Barry K."/>
            <person name="Miller A.N."/>
            <person name="Grigoriev I.V."/>
            <person name="Debuchy R."/>
            <person name="Gladieux P."/>
            <person name="Thoren M.H."/>
            <person name="Johannesson H."/>
        </authorList>
    </citation>
    <scope>NUCLEOTIDE SEQUENCE</scope>
    <source>
        <strain evidence="1">CBS 538.74</strain>
    </source>
</reference>
<dbReference type="Proteomes" id="UP001302745">
    <property type="component" value="Unassembled WGS sequence"/>
</dbReference>
<organism evidence="1 2">
    <name type="scientific">Chaetomidium leptoderma</name>
    <dbReference type="NCBI Taxonomy" id="669021"/>
    <lineage>
        <taxon>Eukaryota</taxon>
        <taxon>Fungi</taxon>
        <taxon>Dikarya</taxon>
        <taxon>Ascomycota</taxon>
        <taxon>Pezizomycotina</taxon>
        <taxon>Sordariomycetes</taxon>
        <taxon>Sordariomycetidae</taxon>
        <taxon>Sordariales</taxon>
        <taxon>Chaetomiaceae</taxon>
        <taxon>Chaetomidium</taxon>
    </lineage>
</organism>
<reference evidence="1" key="1">
    <citation type="journal article" date="2023" name="Mol. Phylogenet. Evol.">
        <title>Genome-scale phylogeny and comparative genomics of the fungal order Sordariales.</title>
        <authorList>
            <person name="Hensen N."/>
            <person name="Bonometti L."/>
            <person name="Westerberg I."/>
            <person name="Brannstrom I.O."/>
            <person name="Guillou S."/>
            <person name="Cros-Aarteil S."/>
            <person name="Calhoun S."/>
            <person name="Haridas S."/>
            <person name="Kuo A."/>
            <person name="Mondo S."/>
            <person name="Pangilinan J."/>
            <person name="Riley R."/>
            <person name="LaButti K."/>
            <person name="Andreopoulos B."/>
            <person name="Lipzen A."/>
            <person name="Chen C."/>
            <person name="Yan M."/>
            <person name="Daum C."/>
            <person name="Ng V."/>
            <person name="Clum A."/>
            <person name="Steindorff A."/>
            <person name="Ohm R.A."/>
            <person name="Martin F."/>
            <person name="Silar P."/>
            <person name="Natvig D.O."/>
            <person name="Lalanne C."/>
            <person name="Gautier V."/>
            <person name="Ament-Velasquez S.L."/>
            <person name="Kruys A."/>
            <person name="Hutchinson M.I."/>
            <person name="Powell A.J."/>
            <person name="Barry K."/>
            <person name="Miller A.N."/>
            <person name="Grigoriev I.V."/>
            <person name="Debuchy R."/>
            <person name="Gladieux P."/>
            <person name="Hiltunen Thoren M."/>
            <person name="Johannesson H."/>
        </authorList>
    </citation>
    <scope>NUCLEOTIDE SEQUENCE</scope>
    <source>
        <strain evidence="1">CBS 538.74</strain>
    </source>
</reference>
<sequence length="233" mass="26014">MATPLIGMEEDQFLAIVRKAREQVKIENDTSFDTETMALMVACLNRHFRNGRVYFTLVDAPGLDMAAFPAQAHHEEVVIFHQHDYVWSVAYVNRRRNTVTLFDGISSNPACMGSDSQRVERLARLGAAVRGCLQNLGLPAETSFAESPLYSHGYDVFSASFCLQWAEAMYTDTIFSPNTCWSEHPAWDATPDSATSWPAIVGSGESDETWDSVLQHRVAWARSRFAALTGRQA</sequence>
<feature type="non-terminal residue" evidence="1">
    <location>
        <position position="233"/>
    </location>
</feature>
<accession>A0AAN6ZSK2</accession>
<comment type="caution">
    <text evidence="1">The sequence shown here is derived from an EMBL/GenBank/DDBJ whole genome shotgun (WGS) entry which is preliminary data.</text>
</comment>
<dbReference type="EMBL" id="MU857291">
    <property type="protein sequence ID" value="KAK4148658.1"/>
    <property type="molecule type" value="Genomic_DNA"/>
</dbReference>
<dbReference type="AlphaFoldDB" id="A0AAN6ZSK2"/>